<organism evidence="1 2">
    <name type="scientific">Marseilla massiliensis</name>
    <dbReference type="NCBI Taxonomy" id="1841864"/>
    <lineage>
        <taxon>Bacteria</taxon>
        <taxon>Pseudomonadati</taxon>
        <taxon>Bacteroidota</taxon>
        <taxon>Bacteroidia</taxon>
        <taxon>Bacteroidales</taxon>
        <taxon>Prevotellaceae</taxon>
        <taxon>Marseilla</taxon>
    </lineage>
</organism>
<name>A0A939B4Q6_9BACT</name>
<proteinExistence type="predicted"/>
<evidence type="ECO:0000313" key="2">
    <source>
        <dbReference type="Proteomes" id="UP000764045"/>
    </source>
</evidence>
<evidence type="ECO:0000313" key="1">
    <source>
        <dbReference type="EMBL" id="MBM6661825.1"/>
    </source>
</evidence>
<dbReference type="Proteomes" id="UP000764045">
    <property type="component" value="Unassembled WGS sequence"/>
</dbReference>
<gene>
    <name evidence="1" type="ORF">H6B30_08715</name>
</gene>
<keyword evidence="2" id="KW-1185">Reference proteome</keyword>
<accession>A0A939B4Q6</accession>
<sequence>MAFLSYSLYAEAQLNIVTRNSGLKEYTVQNAQPYDSLTNVEERSFAALPGQTLYMHGARNDSRGYYDTFFTGNFLAGSGRQVYKDDGLGNTPAEAVVGKYYEVLKVWTESDYLTVGCCLLLREKESGEEIYYNPYLYPLSMTCLGFYEKLKRYIGQTFLSLAKRVETEDGQIITPPEGTEYRCVDVGLKMNSDGAFLLMEGADEVRVEACSIGGDEVYEFVSAARITSLTERYSKKYGKQVAFRKVDTGMTREMVIAAWGEPYRKTEIKRQDGTLETWRFSDNRYVELLDGKVLNVRVY</sequence>
<protein>
    <submittedName>
        <fullName evidence="1">Uncharacterized protein</fullName>
    </submittedName>
</protein>
<comment type="caution">
    <text evidence="1">The sequence shown here is derived from an EMBL/GenBank/DDBJ whole genome shotgun (WGS) entry which is preliminary data.</text>
</comment>
<dbReference type="EMBL" id="JACJJL010000013">
    <property type="protein sequence ID" value="MBM6661825.1"/>
    <property type="molecule type" value="Genomic_DNA"/>
</dbReference>
<dbReference type="AlphaFoldDB" id="A0A939B4Q6"/>
<reference evidence="1 2" key="1">
    <citation type="journal article" date="2021" name="Sci. Rep.">
        <title>The distribution of antibiotic resistance genes in chicken gut microbiota commensals.</title>
        <authorList>
            <person name="Juricova H."/>
            <person name="Matiasovicova J."/>
            <person name="Kubasova T."/>
            <person name="Cejkova D."/>
            <person name="Rychlik I."/>
        </authorList>
    </citation>
    <scope>NUCLEOTIDE SEQUENCE [LARGE SCALE GENOMIC DNA]</scope>
    <source>
        <strain evidence="1 2">An819</strain>
    </source>
</reference>